<accession>A0A368FCN0</accession>
<dbReference type="AlphaFoldDB" id="A0A368FCN0"/>
<reference evidence="1 2" key="1">
    <citation type="submission" date="2014-10" db="EMBL/GenBank/DDBJ databases">
        <title>Draft genome of the hookworm Ancylostoma caninum.</title>
        <authorList>
            <person name="Mitreva M."/>
        </authorList>
    </citation>
    <scope>NUCLEOTIDE SEQUENCE [LARGE SCALE GENOMIC DNA]</scope>
    <source>
        <strain evidence="1 2">Baltimore</strain>
    </source>
</reference>
<organism evidence="1 2">
    <name type="scientific">Ancylostoma caninum</name>
    <name type="common">Dog hookworm</name>
    <dbReference type="NCBI Taxonomy" id="29170"/>
    <lineage>
        <taxon>Eukaryota</taxon>
        <taxon>Metazoa</taxon>
        <taxon>Ecdysozoa</taxon>
        <taxon>Nematoda</taxon>
        <taxon>Chromadorea</taxon>
        <taxon>Rhabditida</taxon>
        <taxon>Rhabditina</taxon>
        <taxon>Rhabditomorpha</taxon>
        <taxon>Strongyloidea</taxon>
        <taxon>Ancylostomatidae</taxon>
        <taxon>Ancylostomatinae</taxon>
        <taxon>Ancylostoma</taxon>
    </lineage>
</organism>
<dbReference type="EMBL" id="JOJR01001728">
    <property type="protein sequence ID" value="RCN29931.1"/>
    <property type="molecule type" value="Genomic_DNA"/>
</dbReference>
<evidence type="ECO:0000313" key="2">
    <source>
        <dbReference type="Proteomes" id="UP000252519"/>
    </source>
</evidence>
<gene>
    <name evidence="1" type="ORF">ANCCAN_24304</name>
</gene>
<evidence type="ECO:0000313" key="1">
    <source>
        <dbReference type="EMBL" id="RCN29931.1"/>
    </source>
</evidence>
<sequence>MKITSKSAFSIALILMQSSLAFAYCVCVTYPCNCEKWV</sequence>
<proteinExistence type="predicted"/>
<keyword evidence="2" id="KW-1185">Reference proteome</keyword>
<comment type="caution">
    <text evidence="1">The sequence shown here is derived from an EMBL/GenBank/DDBJ whole genome shotgun (WGS) entry which is preliminary data.</text>
</comment>
<name>A0A368FCN0_ANCCA</name>
<protein>
    <submittedName>
        <fullName evidence="1">Uncharacterized protein</fullName>
    </submittedName>
</protein>
<dbReference type="Proteomes" id="UP000252519">
    <property type="component" value="Unassembled WGS sequence"/>
</dbReference>